<feature type="domain" description="Calcineurin-like phosphoesterase" evidence="1">
    <location>
        <begin position="7"/>
        <end position="194"/>
    </location>
</feature>
<dbReference type="GO" id="GO:0008803">
    <property type="term" value="F:bis(5'-nucleosyl)-tetraphosphatase (symmetrical) activity"/>
    <property type="evidence" value="ECO:0007669"/>
    <property type="project" value="TreeGrafter"/>
</dbReference>
<dbReference type="PANTHER" id="PTHR42850:SF4">
    <property type="entry name" value="ZINC-DEPENDENT ENDOPOLYPHOSPHATASE"/>
    <property type="match status" value="1"/>
</dbReference>
<evidence type="ECO:0000259" key="1">
    <source>
        <dbReference type="Pfam" id="PF00149"/>
    </source>
</evidence>
<accession>A0A6G4W763</accession>
<protein>
    <submittedName>
        <fullName evidence="2">Serine/threonine protein phosphatase</fullName>
    </submittedName>
</protein>
<evidence type="ECO:0000313" key="3">
    <source>
        <dbReference type="Proteomes" id="UP001642900"/>
    </source>
</evidence>
<dbReference type="RefSeq" id="WP_165024261.1">
    <property type="nucleotide sequence ID" value="NZ_JAAKZF010000003.1"/>
</dbReference>
<dbReference type="Pfam" id="PF00149">
    <property type="entry name" value="Metallophos"/>
    <property type="match status" value="1"/>
</dbReference>
<evidence type="ECO:0000313" key="2">
    <source>
        <dbReference type="EMBL" id="NGO50591.1"/>
    </source>
</evidence>
<dbReference type="Proteomes" id="UP001642900">
    <property type="component" value="Unassembled WGS sequence"/>
</dbReference>
<gene>
    <name evidence="2" type="ORF">G6N73_05255</name>
</gene>
<sequence length="286" mass="32591">MPHITYAIGDIHGRADLLEPLLFAIEDDASASRVEPRVLFLGDIIDRGPSSREAMDLVCDALARWPRSRLIRGNHDSYFLDFMTADLVDDDRFGKWLMRLGGYQTMESYGLLSARNIRHATESFRTIHPRHLEAFENSCRIVVDDRFAFVHAGIDPLRPIDDQDPKDLMLIRERFLGYDGHLSHVIVHGHTPTSDNFPDVRAWRIAIDTGAYASGRLSCLAIPEDERNLHFLFATAFGRNIEVTRETQTDDRFCTPQGEVPSPHSGNHELRCGIGWELVLDRYFTT</sequence>
<dbReference type="Gene3D" id="3.60.21.10">
    <property type="match status" value="1"/>
</dbReference>
<proteinExistence type="predicted"/>
<dbReference type="GO" id="GO:0016791">
    <property type="term" value="F:phosphatase activity"/>
    <property type="evidence" value="ECO:0007669"/>
    <property type="project" value="TreeGrafter"/>
</dbReference>
<keyword evidence="3" id="KW-1185">Reference proteome</keyword>
<dbReference type="GO" id="GO:0005737">
    <property type="term" value="C:cytoplasm"/>
    <property type="evidence" value="ECO:0007669"/>
    <property type="project" value="TreeGrafter"/>
</dbReference>
<dbReference type="PANTHER" id="PTHR42850">
    <property type="entry name" value="METALLOPHOSPHOESTERASE"/>
    <property type="match status" value="1"/>
</dbReference>
<organism evidence="2 3">
    <name type="scientific">Allomesorhizobium camelthorni</name>
    <dbReference type="NCBI Taxonomy" id="475069"/>
    <lineage>
        <taxon>Bacteria</taxon>
        <taxon>Pseudomonadati</taxon>
        <taxon>Pseudomonadota</taxon>
        <taxon>Alphaproteobacteria</taxon>
        <taxon>Hyphomicrobiales</taxon>
        <taxon>Phyllobacteriaceae</taxon>
        <taxon>Allomesorhizobium</taxon>
    </lineage>
</organism>
<dbReference type="InterPro" id="IPR050126">
    <property type="entry name" value="Ap4A_hydrolase"/>
</dbReference>
<reference evidence="2 3" key="1">
    <citation type="submission" date="2020-02" db="EMBL/GenBank/DDBJ databases">
        <title>Genome sequence of strain CCNWXJ40-4.</title>
        <authorList>
            <person name="Gao J."/>
            <person name="Sun J."/>
        </authorList>
    </citation>
    <scope>NUCLEOTIDE SEQUENCE [LARGE SCALE GENOMIC DNA]</scope>
    <source>
        <strain evidence="2 3">CCNWXJ 40-4</strain>
    </source>
</reference>
<dbReference type="SUPFAM" id="SSF56300">
    <property type="entry name" value="Metallo-dependent phosphatases"/>
    <property type="match status" value="1"/>
</dbReference>
<dbReference type="InterPro" id="IPR004843">
    <property type="entry name" value="Calcineurin-like_PHP"/>
</dbReference>
<dbReference type="EMBL" id="JAAKZF010000003">
    <property type="protein sequence ID" value="NGO50591.1"/>
    <property type="molecule type" value="Genomic_DNA"/>
</dbReference>
<dbReference type="InterPro" id="IPR029052">
    <property type="entry name" value="Metallo-depent_PP-like"/>
</dbReference>
<dbReference type="AlphaFoldDB" id="A0A6G4W763"/>
<comment type="caution">
    <text evidence="2">The sequence shown here is derived from an EMBL/GenBank/DDBJ whole genome shotgun (WGS) entry which is preliminary data.</text>
</comment>
<name>A0A6G4W763_9HYPH</name>
<dbReference type="GO" id="GO:0110154">
    <property type="term" value="P:RNA decapping"/>
    <property type="evidence" value="ECO:0007669"/>
    <property type="project" value="TreeGrafter"/>
</dbReference>